<evidence type="ECO:0000256" key="1">
    <source>
        <dbReference type="ARBA" id="ARBA00022598"/>
    </source>
</evidence>
<dbReference type="SUPFAM" id="SSF47323">
    <property type="entry name" value="Anticodon-binding domain of a subclass of class I aminoacyl-tRNA synthetases"/>
    <property type="match status" value="1"/>
</dbReference>
<sequence length="471" mass="54229">ADSLRLYLINSPVVRAESLRFKEEGVKGISKDVLNPWFNAFKFFASQVEIYEQENGVKFQCDESVYSDNLMDRWILAATQTLIETVRTEMKNYKLYQVVPPLVKFIDQLTNWYVRFNRQRLKGVEDVEGIEVEGGLTDTATTLNTNSNSNSTSITNSTSNSTFHALNTLCLVLHSLNLIMASFTPFITEFMFQHLKKYLNLNQESIHFLLIPKPNSNYLNPVIERRVSLMQSVIEMGRNIREKNLISLRYPINSIIICSDNSEILNDLKHLQGYIRSELNCKEIIYSTRPEDYNIEIKAIPNYKILGQRLKQDLKIVKDELEKISSADWKLFLENKKIQIKNHLLTDQDIQVFKYQEKPFEGFDIQFDNNLALLLNTTITPSQKSEGLARDIINLFQRLRKTANLVQTDIVNMQVKILSDPSNSIATAINSHKHLFDKALKGSLSIVDAIPPNHLIKQSYTDPNIELALFK</sequence>
<dbReference type="InterPro" id="IPR033709">
    <property type="entry name" value="Anticodon_Ile_ABEc"/>
</dbReference>
<dbReference type="GO" id="GO:0006428">
    <property type="term" value="P:isoleucyl-tRNA aminoacylation"/>
    <property type="evidence" value="ECO:0007669"/>
    <property type="project" value="TreeGrafter"/>
</dbReference>
<dbReference type="EMBL" id="ML006418">
    <property type="protein sequence ID" value="RKP16559.1"/>
    <property type="molecule type" value="Genomic_DNA"/>
</dbReference>
<evidence type="ECO:0000313" key="7">
    <source>
        <dbReference type="EMBL" id="RKP16559.1"/>
    </source>
</evidence>
<keyword evidence="2" id="KW-0547">Nucleotide-binding</keyword>
<evidence type="ECO:0000313" key="8">
    <source>
        <dbReference type="Proteomes" id="UP000281549"/>
    </source>
</evidence>
<evidence type="ECO:0000256" key="2">
    <source>
        <dbReference type="ARBA" id="ARBA00022741"/>
    </source>
</evidence>
<dbReference type="GO" id="GO:0000049">
    <property type="term" value="F:tRNA binding"/>
    <property type="evidence" value="ECO:0007669"/>
    <property type="project" value="InterPro"/>
</dbReference>
<proteinExistence type="predicted"/>
<dbReference type="PANTHER" id="PTHR42780:SF1">
    <property type="entry name" value="ISOLEUCINE--TRNA LIGASE, CYTOPLASMIC"/>
    <property type="match status" value="1"/>
</dbReference>
<dbReference type="Proteomes" id="UP000281549">
    <property type="component" value="Unassembled WGS sequence"/>
</dbReference>
<dbReference type="InterPro" id="IPR013155">
    <property type="entry name" value="M/V/L/I-tRNA-synth_anticd-bd"/>
</dbReference>
<dbReference type="GO" id="GO:0005524">
    <property type="term" value="F:ATP binding"/>
    <property type="evidence" value="ECO:0007669"/>
    <property type="project" value="UniProtKB-KW"/>
</dbReference>
<evidence type="ECO:0000256" key="4">
    <source>
        <dbReference type="ARBA" id="ARBA00022917"/>
    </source>
</evidence>
<dbReference type="InterPro" id="IPR009080">
    <property type="entry name" value="tRNAsynth_Ia_anticodon-bd"/>
</dbReference>
<keyword evidence="4" id="KW-0648">Protein biosynthesis</keyword>
<evidence type="ECO:0000259" key="6">
    <source>
        <dbReference type="Pfam" id="PF08264"/>
    </source>
</evidence>
<keyword evidence="5 7" id="KW-0030">Aminoacyl-tRNA synthetase</keyword>
<feature type="domain" description="Methionyl/Valyl/Leucyl/Isoleucyl-tRNA synthetase anticodon-binding" evidence="6">
    <location>
        <begin position="156"/>
        <end position="253"/>
    </location>
</feature>
<keyword evidence="3" id="KW-0067">ATP-binding</keyword>
<gene>
    <name evidence="7" type="ORF">ROZALSC1DRAFT_17440</name>
</gene>
<evidence type="ECO:0000256" key="3">
    <source>
        <dbReference type="ARBA" id="ARBA00022840"/>
    </source>
</evidence>
<evidence type="ECO:0000256" key="5">
    <source>
        <dbReference type="ARBA" id="ARBA00023146"/>
    </source>
</evidence>
<reference evidence="8" key="1">
    <citation type="journal article" date="2018" name="Nat. Microbiol.">
        <title>Leveraging single-cell genomics to expand the fungal tree of life.</title>
        <authorList>
            <person name="Ahrendt S.R."/>
            <person name="Quandt C.A."/>
            <person name="Ciobanu D."/>
            <person name="Clum A."/>
            <person name="Salamov A."/>
            <person name="Andreopoulos B."/>
            <person name="Cheng J.F."/>
            <person name="Woyke T."/>
            <person name="Pelin A."/>
            <person name="Henrissat B."/>
            <person name="Reynolds N.K."/>
            <person name="Benny G.L."/>
            <person name="Smith M.E."/>
            <person name="James T.Y."/>
            <person name="Grigoriev I.V."/>
        </authorList>
    </citation>
    <scope>NUCLEOTIDE SEQUENCE [LARGE SCALE GENOMIC DNA]</scope>
    <source>
        <strain evidence="8">CSF55</strain>
    </source>
</reference>
<dbReference type="Pfam" id="PF08264">
    <property type="entry name" value="Anticodon_1"/>
    <property type="match status" value="2"/>
</dbReference>
<dbReference type="Gene3D" id="1.10.730.10">
    <property type="entry name" value="Isoleucyl-tRNA Synthetase, Domain 1"/>
    <property type="match status" value="1"/>
</dbReference>
<organism evidence="7 8">
    <name type="scientific">Rozella allomycis (strain CSF55)</name>
    <dbReference type="NCBI Taxonomy" id="988480"/>
    <lineage>
        <taxon>Eukaryota</taxon>
        <taxon>Fungi</taxon>
        <taxon>Fungi incertae sedis</taxon>
        <taxon>Cryptomycota</taxon>
        <taxon>Cryptomycota incertae sedis</taxon>
        <taxon>Rozella</taxon>
    </lineage>
</organism>
<feature type="domain" description="Methionyl/Valyl/Leucyl/Isoleucyl-tRNA synthetase anticodon-binding" evidence="6">
    <location>
        <begin position="72"/>
        <end position="124"/>
    </location>
</feature>
<protein>
    <submittedName>
        <fullName evidence="7">Anticodon-binding domain of a subclass of class I aminoacyl-tRNA synthetase</fullName>
    </submittedName>
</protein>
<dbReference type="Pfam" id="PF19302">
    <property type="entry name" value="DUF5915"/>
    <property type="match status" value="1"/>
</dbReference>
<accession>A0A4V1IZ23</accession>
<dbReference type="PANTHER" id="PTHR42780">
    <property type="entry name" value="SOLEUCYL-TRNA SYNTHETASE"/>
    <property type="match status" value="1"/>
</dbReference>
<dbReference type="AlphaFoldDB" id="A0A4V1IZ23"/>
<dbReference type="CDD" id="cd07961">
    <property type="entry name" value="Anticodon_Ia_Ile_ABEc"/>
    <property type="match status" value="1"/>
</dbReference>
<dbReference type="InterPro" id="IPR023586">
    <property type="entry name" value="Ile-tRNA-ligase_type2"/>
</dbReference>
<keyword evidence="1" id="KW-0436">Ligase</keyword>
<dbReference type="GO" id="GO:0004822">
    <property type="term" value="F:isoleucine-tRNA ligase activity"/>
    <property type="evidence" value="ECO:0007669"/>
    <property type="project" value="InterPro"/>
</dbReference>
<name>A0A4V1IZ23_ROZAC</name>
<feature type="non-terminal residue" evidence="7">
    <location>
        <position position="1"/>
    </location>
</feature>